<dbReference type="EMBL" id="BNAL01000030">
    <property type="protein sequence ID" value="GHG08078.1"/>
    <property type="molecule type" value="Genomic_DNA"/>
</dbReference>
<keyword evidence="1" id="KW-0732">Signal</keyword>
<comment type="caution">
    <text evidence="2">The sequence shown here is derived from an EMBL/GenBank/DDBJ whole genome shotgun (WGS) entry which is preliminary data.</text>
</comment>
<keyword evidence="3" id="KW-1185">Reference proteome</keyword>
<feature type="chain" id="PRO_5046888740" description="Intracellular proteinase inhibitor BsuPI domain-containing protein" evidence="1">
    <location>
        <begin position="20"/>
        <end position="193"/>
    </location>
</feature>
<evidence type="ECO:0000313" key="3">
    <source>
        <dbReference type="Proteomes" id="UP000632154"/>
    </source>
</evidence>
<reference evidence="3" key="1">
    <citation type="journal article" date="2019" name="Int. J. Syst. Evol. Microbiol.">
        <title>The Global Catalogue of Microorganisms (GCM) 10K type strain sequencing project: providing services to taxonomists for standard genome sequencing and annotation.</title>
        <authorList>
            <consortium name="The Broad Institute Genomics Platform"/>
            <consortium name="The Broad Institute Genome Sequencing Center for Infectious Disease"/>
            <person name="Wu L."/>
            <person name="Ma J."/>
        </authorList>
    </citation>
    <scope>NUCLEOTIDE SEQUENCE [LARGE SCALE GENOMIC DNA]</scope>
    <source>
        <strain evidence="3">CGMCC 1.18439</strain>
    </source>
</reference>
<name>A0ABQ3K8V6_9DEIO</name>
<feature type="signal peptide" evidence="1">
    <location>
        <begin position="1"/>
        <end position="19"/>
    </location>
</feature>
<proteinExistence type="predicted"/>
<evidence type="ECO:0008006" key="4">
    <source>
        <dbReference type="Google" id="ProtNLM"/>
    </source>
</evidence>
<organism evidence="2 3">
    <name type="scientific">Deinococcus piscis</name>
    <dbReference type="NCBI Taxonomy" id="394230"/>
    <lineage>
        <taxon>Bacteria</taxon>
        <taxon>Thermotogati</taxon>
        <taxon>Deinococcota</taxon>
        <taxon>Deinococci</taxon>
        <taxon>Deinococcales</taxon>
        <taxon>Deinococcaceae</taxon>
        <taxon>Deinococcus</taxon>
    </lineage>
</organism>
<accession>A0ABQ3K8V6</accession>
<sequence>MLKILLSCLALVLPSLALAQVAAGVRVSCAPATDCWGGTNQAMLPARDVALPLATPKLQPQASTSALLRAEPPARVEAVRGQSLTLSVPLQNLTAKAAEVIWGPSSYDYELLNAAGQSIPFTGGRLFPAVAYLTRCPAQALCQPAFQLNIPFDQASWGTLRPGDYTLRVALHDFWMDKQTHDLGTLDITLTLR</sequence>
<gene>
    <name evidence="2" type="ORF">GCM10017783_20820</name>
</gene>
<dbReference type="Proteomes" id="UP000632154">
    <property type="component" value="Unassembled WGS sequence"/>
</dbReference>
<dbReference type="RefSeq" id="WP_189643683.1">
    <property type="nucleotide sequence ID" value="NZ_BNAL01000030.1"/>
</dbReference>
<evidence type="ECO:0000313" key="2">
    <source>
        <dbReference type="EMBL" id="GHG08078.1"/>
    </source>
</evidence>
<evidence type="ECO:0000256" key="1">
    <source>
        <dbReference type="SAM" id="SignalP"/>
    </source>
</evidence>
<protein>
    <recommendedName>
        <fullName evidence="4">Intracellular proteinase inhibitor BsuPI domain-containing protein</fullName>
    </recommendedName>
</protein>